<name>A0ACB9FDJ5_ARCLA</name>
<reference evidence="2" key="1">
    <citation type="journal article" date="2022" name="Mol. Ecol. Resour.">
        <title>The genomes of chicory, endive, great burdock and yacon provide insights into Asteraceae palaeo-polyploidization history and plant inulin production.</title>
        <authorList>
            <person name="Fan W."/>
            <person name="Wang S."/>
            <person name="Wang H."/>
            <person name="Wang A."/>
            <person name="Jiang F."/>
            <person name="Liu H."/>
            <person name="Zhao H."/>
            <person name="Xu D."/>
            <person name="Zhang Y."/>
        </authorList>
    </citation>
    <scope>NUCLEOTIDE SEQUENCE [LARGE SCALE GENOMIC DNA]</scope>
    <source>
        <strain evidence="2">cv. Niubang</strain>
    </source>
</reference>
<comment type="caution">
    <text evidence="1">The sequence shown here is derived from an EMBL/GenBank/DDBJ whole genome shotgun (WGS) entry which is preliminary data.</text>
</comment>
<proteinExistence type="predicted"/>
<evidence type="ECO:0000313" key="2">
    <source>
        <dbReference type="Proteomes" id="UP001055879"/>
    </source>
</evidence>
<accession>A0ACB9FDJ5</accession>
<evidence type="ECO:0000313" key="1">
    <source>
        <dbReference type="EMBL" id="KAI3769389.1"/>
    </source>
</evidence>
<protein>
    <submittedName>
        <fullName evidence="1">Uncharacterized protein</fullName>
    </submittedName>
</protein>
<reference evidence="1 2" key="2">
    <citation type="journal article" date="2022" name="Mol. Ecol. Resour.">
        <title>The genomes of chicory, endive, great burdock and yacon provide insights into Asteraceae paleo-polyploidization history and plant inulin production.</title>
        <authorList>
            <person name="Fan W."/>
            <person name="Wang S."/>
            <person name="Wang H."/>
            <person name="Wang A."/>
            <person name="Jiang F."/>
            <person name="Liu H."/>
            <person name="Zhao H."/>
            <person name="Xu D."/>
            <person name="Zhang Y."/>
        </authorList>
    </citation>
    <scope>NUCLEOTIDE SEQUENCE [LARGE SCALE GENOMIC DNA]</scope>
    <source>
        <strain evidence="2">cv. Niubang</strain>
    </source>
</reference>
<organism evidence="1 2">
    <name type="scientific">Arctium lappa</name>
    <name type="common">Greater burdock</name>
    <name type="synonym">Lappa major</name>
    <dbReference type="NCBI Taxonomy" id="4217"/>
    <lineage>
        <taxon>Eukaryota</taxon>
        <taxon>Viridiplantae</taxon>
        <taxon>Streptophyta</taxon>
        <taxon>Embryophyta</taxon>
        <taxon>Tracheophyta</taxon>
        <taxon>Spermatophyta</taxon>
        <taxon>Magnoliopsida</taxon>
        <taxon>eudicotyledons</taxon>
        <taxon>Gunneridae</taxon>
        <taxon>Pentapetalae</taxon>
        <taxon>asterids</taxon>
        <taxon>campanulids</taxon>
        <taxon>Asterales</taxon>
        <taxon>Asteraceae</taxon>
        <taxon>Carduoideae</taxon>
        <taxon>Cardueae</taxon>
        <taxon>Arctiinae</taxon>
        <taxon>Arctium</taxon>
    </lineage>
</organism>
<gene>
    <name evidence="1" type="ORF">L6452_00491</name>
</gene>
<sequence>MVCQTNLSFSNNLIHALQSYSNLLELLDVVNMNLDSLSKKQDTLADVLSMLDVIMKGKLQVGSCGSRMVMTRVGDKGDDEANSIVFKATHPPSEWINNSEPTSCFPSI</sequence>
<keyword evidence="2" id="KW-1185">Reference proteome</keyword>
<dbReference type="EMBL" id="CM042047">
    <property type="protein sequence ID" value="KAI3769389.1"/>
    <property type="molecule type" value="Genomic_DNA"/>
</dbReference>
<dbReference type="Proteomes" id="UP001055879">
    <property type="component" value="Linkage Group LG01"/>
</dbReference>